<sequence length="98" mass="10717">MIVFDDAVVTAVLRHMNDDHATDNLVIVRAFAEPDATAAVMTGFDSVAGKWTATVDGADRPVRVPWPNELTDRASIRREVVALYKAGAERLGIELDDH</sequence>
<dbReference type="Proteomes" id="UP001501170">
    <property type="component" value="Unassembled WGS sequence"/>
</dbReference>
<evidence type="ECO:0000313" key="2">
    <source>
        <dbReference type="EMBL" id="GAA2393055.1"/>
    </source>
</evidence>
<dbReference type="Gene3D" id="3.20.180.10">
    <property type="entry name" value="PNP-oxidase-like"/>
    <property type="match status" value="1"/>
</dbReference>
<keyword evidence="3" id="KW-1185">Reference proteome</keyword>
<gene>
    <name evidence="2" type="ORF">GCM10009855_36030</name>
</gene>
<proteinExistence type="predicted"/>
<evidence type="ECO:0000313" key="3">
    <source>
        <dbReference type="Proteomes" id="UP001501170"/>
    </source>
</evidence>
<reference evidence="2 3" key="1">
    <citation type="journal article" date="2019" name="Int. J. Syst. Evol. Microbiol.">
        <title>The Global Catalogue of Microorganisms (GCM) 10K type strain sequencing project: providing services to taxonomists for standard genome sequencing and annotation.</title>
        <authorList>
            <consortium name="The Broad Institute Genomics Platform"/>
            <consortium name="The Broad Institute Genome Sequencing Center for Infectious Disease"/>
            <person name="Wu L."/>
            <person name="Ma J."/>
        </authorList>
    </citation>
    <scope>NUCLEOTIDE SEQUENCE [LARGE SCALE GENOMIC DNA]</scope>
    <source>
        <strain evidence="2 3">JCM 16227</strain>
    </source>
</reference>
<name>A0ABN3I2E3_9ACTN</name>
<feature type="domain" description="DUF2470" evidence="1">
    <location>
        <begin position="12"/>
        <end position="83"/>
    </location>
</feature>
<protein>
    <recommendedName>
        <fullName evidence="1">DUF2470 domain-containing protein</fullName>
    </recommendedName>
</protein>
<dbReference type="Pfam" id="PF10615">
    <property type="entry name" value="DUF2470"/>
    <property type="match status" value="1"/>
</dbReference>
<dbReference type="InterPro" id="IPR037119">
    <property type="entry name" value="Haem_oxidase_HugZ-like_sf"/>
</dbReference>
<dbReference type="EMBL" id="BAAARB010000030">
    <property type="protein sequence ID" value="GAA2393055.1"/>
    <property type="molecule type" value="Genomic_DNA"/>
</dbReference>
<dbReference type="RefSeq" id="WP_346077649.1">
    <property type="nucleotide sequence ID" value="NZ_BAAARB010000030.1"/>
</dbReference>
<organism evidence="2 3">
    <name type="scientific">Gordonia cholesterolivorans</name>
    <dbReference type="NCBI Taxonomy" id="559625"/>
    <lineage>
        <taxon>Bacteria</taxon>
        <taxon>Bacillati</taxon>
        <taxon>Actinomycetota</taxon>
        <taxon>Actinomycetes</taxon>
        <taxon>Mycobacteriales</taxon>
        <taxon>Gordoniaceae</taxon>
        <taxon>Gordonia</taxon>
    </lineage>
</organism>
<dbReference type="InterPro" id="IPR019595">
    <property type="entry name" value="DUF2470"/>
</dbReference>
<comment type="caution">
    <text evidence="2">The sequence shown here is derived from an EMBL/GenBank/DDBJ whole genome shotgun (WGS) entry which is preliminary data.</text>
</comment>
<evidence type="ECO:0000259" key="1">
    <source>
        <dbReference type="Pfam" id="PF10615"/>
    </source>
</evidence>
<accession>A0ABN3I2E3</accession>